<dbReference type="EC" id="1.11.1.7" evidence="3"/>
<evidence type="ECO:0000259" key="18">
    <source>
        <dbReference type="PROSITE" id="PS50873"/>
    </source>
</evidence>
<feature type="binding site" description="axial binding residue" evidence="14">
    <location>
        <position position="159"/>
    </location>
    <ligand>
        <name>heme b</name>
        <dbReference type="ChEBI" id="CHEBI:60344"/>
    </ligand>
    <ligandPart>
        <name>Fe</name>
        <dbReference type="ChEBI" id="CHEBI:18248"/>
    </ligandPart>
</feature>
<evidence type="ECO:0000256" key="1">
    <source>
        <dbReference type="ARBA" id="ARBA00000189"/>
    </source>
</evidence>
<dbReference type="InterPro" id="IPR019793">
    <property type="entry name" value="Peroxidases_heam-ligand_BS"/>
</dbReference>
<dbReference type="AlphaFoldDB" id="A0AAV3RWG1"/>
<sequence length="256" mass="28272">MRPSFIVSSAFVGLVMLAAIAECKSGNLKQKYYRKSCPSAERTVRDITWSKVAANPGLAAILLRLQYHDCFVRIITEKKCHGVVSCADIVALATRDAVSYQFKLPKWEVLTGRRDGRVSLASEASRDMPSPNADFNTLLDQFGSKGLDIIDLVTLSGAHTIGKTRCTQLVTRRLYNFTGKGDADPSLDPEYAETLRATCPNPPNPTILIEMDPGSSHSFDSHYYMTLNQIKIRKMGAIGVLTNGQGEIRRNCRLVN</sequence>
<feature type="binding site" evidence="14">
    <location>
        <position position="72"/>
    </location>
    <ligand>
        <name>Ca(2+)</name>
        <dbReference type="ChEBI" id="CHEBI:29108"/>
        <label>1</label>
    </ligand>
</feature>
<evidence type="ECO:0000256" key="9">
    <source>
        <dbReference type="ARBA" id="ARBA00023004"/>
    </source>
</evidence>
<dbReference type="SUPFAM" id="SSF48113">
    <property type="entry name" value="Heme-dependent peroxidases"/>
    <property type="match status" value="1"/>
</dbReference>
<evidence type="ECO:0000256" key="11">
    <source>
        <dbReference type="ARBA" id="ARBA00023180"/>
    </source>
</evidence>
<evidence type="ECO:0000256" key="6">
    <source>
        <dbReference type="ARBA" id="ARBA00022723"/>
    </source>
</evidence>
<dbReference type="Gene3D" id="1.10.420.10">
    <property type="entry name" value="Peroxidase, domain 2"/>
    <property type="match status" value="1"/>
</dbReference>
<comment type="caution">
    <text evidence="19">The sequence shown here is derived from an EMBL/GenBank/DDBJ whole genome shotgun (WGS) entry which is preliminary data.</text>
</comment>
<evidence type="ECO:0000313" key="20">
    <source>
        <dbReference type="Proteomes" id="UP001454036"/>
    </source>
</evidence>
<proteinExistence type="inferred from homology"/>
<keyword evidence="7 14" id="KW-0106">Calcium</keyword>
<feature type="binding site" evidence="14">
    <location>
        <position position="69"/>
    </location>
    <ligand>
        <name>Ca(2+)</name>
        <dbReference type="ChEBI" id="CHEBI:29108"/>
        <label>1</label>
    </ligand>
</feature>
<evidence type="ECO:0000313" key="19">
    <source>
        <dbReference type="EMBL" id="GAA0185587.1"/>
    </source>
</evidence>
<dbReference type="GO" id="GO:0020037">
    <property type="term" value="F:heme binding"/>
    <property type="evidence" value="ECO:0007669"/>
    <property type="project" value="InterPro"/>
</dbReference>
<feature type="active site" description="Proton acceptor" evidence="12">
    <location>
        <position position="68"/>
    </location>
</feature>
<dbReference type="InterPro" id="IPR002016">
    <property type="entry name" value="Haem_peroxidase"/>
</dbReference>
<evidence type="ECO:0000256" key="3">
    <source>
        <dbReference type="ARBA" id="ARBA00012313"/>
    </source>
</evidence>
<dbReference type="PROSITE" id="PS50873">
    <property type="entry name" value="PEROXIDASE_4"/>
    <property type="match status" value="1"/>
</dbReference>
<keyword evidence="4 19" id="KW-0575">Peroxidase</keyword>
<dbReference type="GO" id="GO:0006979">
    <property type="term" value="P:response to oxidative stress"/>
    <property type="evidence" value="ECO:0007669"/>
    <property type="project" value="InterPro"/>
</dbReference>
<dbReference type="Proteomes" id="UP001454036">
    <property type="component" value="Unassembled WGS sequence"/>
</dbReference>
<evidence type="ECO:0000256" key="2">
    <source>
        <dbReference type="ARBA" id="ARBA00006873"/>
    </source>
</evidence>
<evidence type="ECO:0000256" key="15">
    <source>
        <dbReference type="PIRSR" id="PIRSR600823-4"/>
    </source>
</evidence>
<evidence type="ECO:0000256" key="5">
    <source>
        <dbReference type="ARBA" id="ARBA00022617"/>
    </source>
</evidence>
<keyword evidence="10 16" id="KW-1015">Disulfide bond</keyword>
<evidence type="ECO:0000256" key="17">
    <source>
        <dbReference type="SAM" id="SignalP"/>
    </source>
</evidence>
<dbReference type="InterPro" id="IPR010255">
    <property type="entry name" value="Haem_peroxidase_sf"/>
</dbReference>
<feature type="chain" id="PRO_5043988361" description="peroxidase" evidence="17">
    <location>
        <begin position="26"/>
        <end position="256"/>
    </location>
</feature>
<evidence type="ECO:0000256" key="4">
    <source>
        <dbReference type="ARBA" id="ARBA00022559"/>
    </source>
</evidence>
<dbReference type="InterPro" id="IPR033905">
    <property type="entry name" value="Secretory_peroxidase"/>
</dbReference>
<organism evidence="19 20">
    <name type="scientific">Lithospermum erythrorhizon</name>
    <name type="common">Purple gromwell</name>
    <name type="synonym">Lithospermum officinale var. erythrorhizon</name>
    <dbReference type="NCBI Taxonomy" id="34254"/>
    <lineage>
        <taxon>Eukaryota</taxon>
        <taxon>Viridiplantae</taxon>
        <taxon>Streptophyta</taxon>
        <taxon>Embryophyta</taxon>
        <taxon>Tracheophyta</taxon>
        <taxon>Spermatophyta</taxon>
        <taxon>Magnoliopsida</taxon>
        <taxon>eudicotyledons</taxon>
        <taxon>Gunneridae</taxon>
        <taxon>Pentapetalae</taxon>
        <taxon>asterids</taxon>
        <taxon>lamiids</taxon>
        <taxon>Boraginales</taxon>
        <taxon>Boraginaceae</taxon>
        <taxon>Boraginoideae</taxon>
        <taxon>Lithospermeae</taxon>
        <taxon>Lithospermum</taxon>
    </lineage>
</organism>
<dbReference type="InterPro" id="IPR000823">
    <property type="entry name" value="Peroxidase_pln"/>
</dbReference>
<dbReference type="Pfam" id="PF00141">
    <property type="entry name" value="peroxidase"/>
    <property type="match status" value="1"/>
</dbReference>
<dbReference type="FunFam" id="1.10.420.10:FF:000001">
    <property type="entry name" value="Peroxidase"/>
    <property type="match status" value="1"/>
</dbReference>
<keyword evidence="5" id="KW-0349">Heme</keyword>
<evidence type="ECO:0000256" key="10">
    <source>
        <dbReference type="ARBA" id="ARBA00023157"/>
    </source>
</evidence>
<keyword evidence="20" id="KW-1185">Reference proteome</keyword>
<evidence type="ECO:0000256" key="16">
    <source>
        <dbReference type="PIRSR" id="PIRSR600823-5"/>
    </source>
</evidence>
<evidence type="ECO:0000256" key="14">
    <source>
        <dbReference type="PIRSR" id="PIRSR600823-3"/>
    </source>
</evidence>
<dbReference type="Gene3D" id="1.10.520.10">
    <property type="match status" value="2"/>
</dbReference>
<evidence type="ECO:0000256" key="8">
    <source>
        <dbReference type="ARBA" id="ARBA00023002"/>
    </source>
</evidence>
<comment type="cofactor">
    <cofactor evidence="14">
        <name>heme b</name>
        <dbReference type="ChEBI" id="CHEBI:60344"/>
    </cofactor>
    <text evidence="14">Binds 1 heme b (iron(II)-protoporphyrin IX) group per subunit.</text>
</comment>
<dbReference type="EMBL" id="BAABME010012848">
    <property type="protein sequence ID" value="GAA0185587.1"/>
    <property type="molecule type" value="Genomic_DNA"/>
</dbReference>
<name>A0AAV3RWG1_LITER</name>
<evidence type="ECO:0000256" key="7">
    <source>
        <dbReference type="ARBA" id="ARBA00022837"/>
    </source>
</evidence>
<dbReference type="PRINTS" id="PR00458">
    <property type="entry name" value="PEROXIDASE"/>
</dbReference>
<dbReference type="PROSITE" id="PS00435">
    <property type="entry name" value="PEROXIDASE_1"/>
    <property type="match status" value="1"/>
</dbReference>
<dbReference type="PANTHER" id="PTHR31235">
    <property type="entry name" value="PEROXIDASE 25-RELATED"/>
    <property type="match status" value="1"/>
</dbReference>
<protein>
    <recommendedName>
        <fullName evidence="3">peroxidase</fullName>
        <ecNumber evidence="3">1.11.1.7</ecNumber>
    </recommendedName>
</protein>
<dbReference type="GO" id="GO:0042744">
    <property type="term" value="P:hydrogen peroxide catabolic process"/>
    <property type="evidence" value="ECO:0007669"/>
    <property type="project" value="InterPro"/>
</dbReference>
<comment type="catalytic activity">
    <reaction evidence="1">
        <text>2 a phenolic donor + H2O2 = 2 a phenolic radical donor + 2 H2O</text>
        <dbReference type="Rhea" id="RHEA:56136"/>
        <dbReference type="ChEBI" id="CHEBI:15377"/>
        <dbReference type="ChEBI" id="CHEBI:16240"/>
        <dbReference type="ChEBI" id="CHEBI:139520"/>
        <dbReference type="ChEBI" id="CHEBI:139521"/>
        <dbReference type="EC" id="1.11.1.7"/>
    </reaction>
</comment>
<evidence type="ECO:0000256" key="12">
    <source>
        <dbReference type="PIRSR" id="PIRSR600823-1"/>
    </source>
</evidence>
<dbReference type="CDD" id="cd00693">
    <property type="entry name" value="secretory_peroxidase"/>
    <property type="match status" value="1"/>
</dbReference>
<comment type="cofactor">
    <cofactor evidence="14">
        <name>Ca(2+)</name>
        <dbReference type="ChEBI" id="CHEBI:29108"/>
    </cofactor>
    <text evidence="14">Binds 2 calcium ions per subunit.</text>
</comment>
<reference evidence="19 20" key="1">
    <citation type="submission" date="2024-01" db="EMBL/GenBank/DDBJ databases">
        <title>The complete chloroplast genome sequence of Lithospermum erythrorhizon: insights into the phylogenetic relationship among Boraginaceae species and the maternal lineages of purple gromwells.</title>
        <authorList>
            <person name="Okada T."/>
            <person name="Watanabe K."/>
        </authorList>
    </citation>
    <scope>NUCLEOTIDE SEQUENCE [LARGE SCALE GENOMIC DNA]</scope>
</reference>
<keyword evidence="17" id="KW-0732">Signal</keyword>
<feature type="disulfide bond" evidence="16">
    <location>
        <begin position="166"/>
        <end position="199"/>
    </location>
</feature>
<feature type="binding site" evidence="13">
    <location>
        <position position="129"/>
    </location>
    <ligand>
        <name>substrate</name>
    </ligand>
</feature>
<feature type="site" description="Transition state stabilizer" evidence="15">
    <location>
        <position position="64"/>
    </location>
</feature>
<feature type="domain" description="Plant heme peroxidase family profile" evidence="18">
    <location>
        <begin position="27"/>
        <end position="256"/>
    </location>
</feature>
<feature type="binding site" evidence="14">
    <location>
        <position position="160"/>
    </location>
    <ligand>
        <name>Ca(2+)</name>
        <dbReference type="ChEBI" id="CHEBI:29108"/>
        <label>2</label>
    </ligand>
</feature>
<dbReference type="GO" id="GO:0140825">
    <property type="term" value="F:lactoperoxidase activity"/>
    <property type="evidence" value="ECO:0007669"/>
    <property type="project" value="UniProtKB-EC"/>
</dbReference>
<accession>A0AAV3RWG1</accession>
<feature type="signal peptide" evidence="17">
    <location>
        <begin position="1"/>
        <end position="25"/>
    </location>
</feature>
<feature type="disulfide bond" evidence="16">
    <location>
        <begin position="37"/>
        <end position="80"/>
    </location>
</feature>
<feature type="binding site" evidence="14">
    <location>
        <position position="220"/>
    </location>
    <ligand>
        <name>Ca(2+)</name>
        <dbReference type="ChEBI" id="CHEBI:29108"/>
        <label>2</label>
    </ligand>
</feature>
<keyword evidence="11" id="KW-0325">Glycoprotein</keyword>
<evidence type="ECO:0000256" key="13">
    <source>
        <dbReference type="PIRSR" id="PIRSR600823-2"/>
    </source>
</evidence>
<keyword evidence="9 14" id="KW-0408">Iron</keyword>
<dbReference type="GO" id="GO:0046872">
    <property type="term" value="F:metal ion binding"/>
    <property type="evidence" value="ECO:0007669"/>
    <property type="project" value="UniProtKB-KW"/>
</dbReference>
<feature type="binding site" evidence="14">
    <location>
        <position position="212"/>
    </location>
    <ligand>
        <name>Ca(2+)</name>
        <dbReference type="ChEBI" id="CHEBI:29108"/>
        <label>2</label>
    </ligand>
</feature>
<gene>
    <name evidence="19" type="ORF">LIER_32875</name>
</gene>
<keyword evidence="6 14" id="KW-0479">Metal-binding</keyword>
<comment type="similarity">
    <text evidence="2">Belongs to the peroxidase family. Ascorbate peroxidase subfamily.</text>
</comment>
<keyword evidence="8" id="KW-0560">Oxidoreductase</keyword>
<dbReference type="PRINTS" id="PR00461">
    <property type="entry name" value="PLPEROXIDASE"/>
</dbReference>